<comment type="caution">
    <text evidence="2">The sequence shown here is derived from an EMBL/GenBank/DDBJ whole genome shotgun (WGS) entry which is preliminary data.</text>
</comment>
<name>A0A7W5F7Y1_9ACTN</name>
<organism evidence="2 3">
    <name type="scientific">Nocardioides albus</name>
    <dbReference type="NCBI Taxonomy" id="1841"/>
    <lineage>
        <taxon>Bacteria</taxon>
        <taxon>Bacillati</taxon>
        <taxon>Actinomycetota</taxon>
        <taxon>Actinomycetes</taxon>
        <taxon>Propionibacteriales</taxon>
        <taxon>Nocardioidaceae</taxon>
        <taxon>Nocardioides</taxon>
    </lineage>
</organism>
<feature type="transmembrane region" description="Helical" evidence="1">
    <location>
        <begin position="27"/>
        <end position="45"/>
    </location>
</feature>
<gene>
    <name evidence="2" type="ORF">FHS12_001407</name>
</gene>
<feature type="transmembrane region" description="Helical" evidence="1">
    <location>
        <begin position="52"/>
        <end position="71"/>
    </location>
</feature>
<dbReference type="AlphaFoldDB" id="A0A7W5F7Y1"/>
<keyword evidence="1" id="KW-1133">Transmembrane helix</keyword>
<dbReference type="EMBL" id="JACHXG010000003">
    <property type="protein sequence ID" value="MBB3088466.1"/>
    <property type="molecule type" value="Genomic_DNA"/>
</dbReference>
<reference evidence="2 3" key="1">
    <citation type="submission" date="2020-08" db="EMBL/GenBank/DDBJ databases">
        <title>Genomic Encyclopedia of Type Strains, Phase III (KMG-III): the genomes of soil and plant-associated and newly described type strains.</title>
        <authorList>
            <person name="Whitman W."/>
        </authorList>
    </citation>
    <scope>NUCLEOTIDE SEQUENCE [LARGE SCALE GENOMIC DNA]</scope>
    <source>
        <strain evidence="2 3">CECT 3302</strain>
    </source>
</reference>
<dbReference type="Pfam" id="PF19545">
    <property type="entry name" value="DUF6069"/>
    <property type="match status" value="1"/>
</dbReference>
<sequence length="78" mass="8275">MTAVFSLIGVAMAAVMARVALRPRRTFVVTTVLLTVLSLVPDLTFGFDAASAVVLMALHVLAAAIVIPVLARRLAEER</sequence>
<keyword evidence="1" id="KW-0812">Transmembrane</keyword>
<keyword evidence="1" id="KW-0472">Membrane</keyword>
<protein>
    <submittedName>
        <fullName evidence="2">SNF family Na+-dependent transporter</fullName>
    </submittedName>
</protein>
<evidence type="ECO:0000313" key="2">
    <source>
        <dbReference type="EMBL" id="MBB3088466.1"/>
    </source>
</evidence>
<keyword evidence="3" id="KW-1185">Reference proteome</keyword>
<evidence type="ECO:0000256" key="1">
    <source>
        <dbReference type="SAM" id="Phobius"/>
    </source>
</evidence>
<accession>A0A7W5F7Y1</accession>
<dbReference type="Proteomes" id="UP000577707">
    <property type="component" value="Unassembled WGS sequence"/>
</dbReference>
<evidence type="ECO:0000313" key="3">
    <source>
        <dbReference type="Proteomes" id="UP000577707"/>
    </source>
</evidence>
<dbReference type="InterPro" id="IPR045713">
    <property type="entry name" value="DUF6069"/>
</dbReference>
<proteinExistence type="predicted"/>